<reference evidence="2" key="1">
    <citation type="journal article" date="2015" name="Nature">
        <title>Complex archaea that bridge the gap between prokaryotes and eukaryotes.</title>
        <authorList>
            <person name="Spang A."/>
            <person name="Saw J.H."/>
            <person name="Jorgensen S.L."/>
            <person name="Zaremba-Niedzwiedzka K."/>
            <person name="Martijn J."/>
            <person name="Lind A.E."/>
            <person name="van Eijk R."/>
            <person name="Schleper C."/>
            <person name="Guy L."/>
            <person name="Ettema T.J."/>
        </authorList>
    </citation>
    <scope>NUCLEOTIDE SEQUENCE</scope>
</reference>
<organism evidence="2">
    <name type="scientific">marine sediment metagenome</name>
    <dbReference type="NCBI Taxonomy" id="412755"/>
    <lineage>
        <taxon>unclassified sequences</taxon>
        <taxon>metagenomes</taxon>
        <taxon>ecological metagenomes</taxon>
    </lineage>
</organism>
<accession>A0A0F9JLZ8</accession>
<keyword evidence="1" id="KW-0472">Membrane</keyword>
<feature type="transmembrane region" description="Helical" evidence="1">
    <location>
        <begin position="53"/>
        <end position="80"/>
    </location>
</feature>
<evidence type="ECO:0000313" key="2">
    <source>
        <dbReference type="EMBL" id="KKL99982.1"/>
    </source>
</evidence>
<keyword evidence="1" id="KW-1133">Transmembrane helix</keyword>
<dbReference type="EMBL" id="LAZR01017539">
    <property type="protein sequence ID" value="KKL99982.1"/>
    <property type="molecule type" value="Genomic_DNA"/>
</dbReference>
<name>A0A0F9JLZ8_9ZZZZ</name>
<gene>
    <name evidence="2" type="ORF">LCGC14_1808970</name>
</gene>
<sequence>MANTFRIVALIFFVSPLAAMFSEPFFEAAFDLIGWDTESWAAPVMGAIMTGAAYIGSPALVSFTSYLAVLGLGVWIHFIATIKDRSKPTKSSQFYTMQYRIYNFRHSYSQLIGHWRYYSTAIGDKGRWSADLAAEYIALKNDLSKLSIELPIVDVVTSPDDWEKKSESFTNLLSFLWKFSETGSYEEAKKNSEQMTRSINARFSET</sequence>
<protein>
    <submittedName>
        <fullName evidence="2">Uncharacterized protein</fullName>
    </submittedName>
</protein>
<comment type="caution">
    <text evidence="2">The sequence shown here is derived from an EMBL/GenBank/DDBJ whole genome shotgun (WGS) entry which is preliminary data.</text>
</comment>
<evidence type="ECO:0000256" key="1">
    <source>
        <dbReference type="SAM" id="Phobius"/>
    </source>
</evidence>
<proteinExistence type="predicted"/>
<dbReference type="AlphaFoldDB" id="A0A0F9JLZ8"/>
<keyword evidence="1" id="KW-0812">Transmembrane</keyword>